<name>A0A7W2IDB9_9BURK</name>
<gene>
    <name evidence="2" type="ORF">H3H37_17445</name>
</gene>
<organism evidence="2 3">
    <name type="scientific">Rugamonas brunnea</name>
    <dbReference type="NCBI Taxonomy" id="2758569"/>
    <lineage>
        <taxon>Bacteria</taxon>
        <taxon>Pseudomonadati</taxon>
        <taxon>Pseudomonadota</taxon>
        <taxon>Betaproteobacteria</taxon>
        <taxon>Burkholderiales</taxon>
        <taxon>Oxalobacteraceae</taxon>
        <taxon>Telluria group</taxon>
        <taxon>Rugamonas</taxon>
    </lineage>
</organism>
<comment type="caution">
    <text evidence="2">The sequence shown here is derived from an EMBL/GenBank/DDBJ whole genome shotgun (WGS) entry which is preliminary data.</text>
</comment>
<dbReference type="Proteomes" id="UP000534388">
    <property type="component" value="Unassembled WGS sequence"/>
</dbReference>
<dbReference type="Gene3D" id="3.90.1580.10">
    <property type="entry name" value="paralog of FGE (formylglycine-generating enzyme)"/>
    <property type="match status" value="1"/>
</dbReference>
<dbReference type="GO" id="GO:0120147">
    <property type="term" value="F:formylglycine-generating oxidase activity"/>
    <property type="evidence" value="ECO:0007669"/>
    <property type="project" value="TreeGrafter"/>
</dbReference>
<sequence length="255" mass="27851">MLAAALLAWGGDAGAADYVAVPAGRLVTVLSGGNAGNPPVKVDRFAMRSEPVTNGEFQAFLAAHPEWQRGTAPPIFVDANYLRQYEAADAADAGDLGKQPVTNVSWFAAQAFCESEQARLPTWYEWEYVAAADEHRRDARKDPAWRARILAWYSQASNGSHGPIGGKPNFYGIRDMHGLIWEWVDDFNALLVSADSRDQGDPEKLQYCGAGAISLQDRDNFAILMRVALLSSLKGADSTNDLGFRCARSLTKEKK</sequence>
<proteinExistence type="predicted"/>
<evidence type="ECO:0000259" key="1">
    <source>
        <dbReference type="Pfam" id="PF03781"/>
    </source>
</evidence>
<evidence type="ECO:0000313" key="3">
    <source>
        <dbReference type="Proteomes" id="UP000534388"/>
    </source>
</evidence>
<dbReference type="AlphaFoldDB" id="A0A7W2IDB9"/>
<protein>
    <submittedName>
        <fullName evidence="2">Formylglycine-generating enzyme family protein</fullName>
    </submittedName>
</protein>
<dbReference type="InterPro" id="IPR016187">
    <property type="entry name" value="CTDL_fold"/>
</dbReference>
<dbReference type="PANTHER" id="PTHR23150">
    <property type="entry name" value="SULFATASE MODIFYING FACTOR 1, 2"/>
    <property type="match status" value="1"/>
</dbReference>
<reference evidence="2 3" key="1">
    <citation type="submission" date="2020-07" db="EMBL/GenBank/DDBJ databases">
        <title>Novel species isolated from subtropical streams in China.</title>
        <authorList>
            <person name="Lu H."/>
        </authorList>
    </citation>
    <scope>NUCLEOTIDE SEQUENCE [LARGE SCALE GENOMIC DNA]</scope>
    <source>
        <strain evidence="2 3">LX20W</strain>
    </source>
</reference>
<dbReference type="Pfam" id="PF03781">
    <property type="entry name" value="FGE-sulfatase"/>
    <property type="match status" value="1"/>
</dbReference>
<feature type="domain" description="Sulfatase-modifying factor enzyme-like" evidence="1">
    <location>
        <begin position="18"/>
        <end position="248"/>
    </location>
</feature>
<dbReference type="InterPro" id="IPR005532">
    <property type="entry name" value="SUMF_dom"/>
</dbReference>
<dbReference type="PANTHER" id="PTHR23150:SF19">
    <property type="entry name" value="FORMYLGLYCINE-GENERATING ENZYME"/>
    <property type="match status" value="1"/>
</dbReference>
<dbReference type="RefSeq" id="WP_182164837.1">
    <property type="nucleotide sequence ID" value="NZ_JACEZT010000011.1"/>
</dbReference>
<accession>A0A7W2IDB9</accession>
<dbReference type="InterPro" id="IPR042095">
    <property type="entry name" value="SUMF_sf"/>
</dbReference>
<keyword evidence="3" id="KW-1185">Reference proteome</keyword>
<dbReference type="InterPro" id="IPR051043">
    <property type="entry name" value="Sulfatase_Mod_Factor_Kinase"/>
</dbReference>
<dbReference type="EMBL" id="JACEZT010000011">
    <property type="protein sequence ID" value="MBA5638847.1"/>
    <property type="molecule type" value="Genomic_DNA"/>
</dbReference>
<dbReference type="SUPFAM" id="SSF56436">
    <property type="entry name" value="C-type lectin-like"/>
    <property type="match status" value="1"/>
</dbReference>
<evidence type="ECO:0000313" key="2">
    <source>
        <dbReference type="EMBL" id="MBA5638847.1"/>
    </source>
</evidence>